<dbReference type="PROSITE" id="PS51898">
    <property type="entry name" value="TYR_RECOMBINASE"/>
    <property type="match status" value="1"/>
</dbReference>
<evidence type="ECO:0000256" key="1">
    <source>
        <dbReference type="ARBA" id="ARBA00008857"/>
    </source>
</evidence>
<dbReference type="GO" id="GO:0006310">
    <property type="term" value="P:DNA recombination"/>
    <property type="evidence" value="ECO:0007669"/>
    <property type="project" value="UniProtKB-KW"/>
</dbReference>
<accession>A0A2N3QKM5</accession>
<dbReference type="EMBL" id="PCGY01000012">
    <property type="protein sequence ID" value="PKU92192.1"/>
    <property type="molecule type" value="Genomic_DNA"/>
</dbReference>
<comment type="similarity">
    <text evidence="1">Belongs to the 'phage' integrase family.</text>
</comment>
<dbReference type="InterPro" id="IPR002104">
    <property type="entry name" value="Integrase_catalytic"/>
</dbReference>
<dbReference type="Pfam" id="PF00589">
    <property type="entry name" value="Phage_integrase"/>
    <property type="match status" value="1"/>
</dbReference>
<dbReference type="InterPro" id="IPR050090">
    <property type="entry name" value="Tyrosine_recombinase_XerCD"/>
</dbReference>
<gene>
    <name evidence="5" type="ORF">CQR47_0787</name>
</gene>
<dbReference type="Gene3D" id="1.10.443.10">
    <property type="entry name" value="Intergrase catalytic core"/>
    <property type="match status" value="1"/>
</dbReference>
<dbReference type="GO" id="GO:0015074">
    <property type="term" value="P:DNA integration"/>
    <property type="evidence" value="ECO:0007669"/>
    <property type="project" value="InterPro"/>
</dbReference>
<dbReference type="GO" id="GO:0003677">
    <property type="term" value="F:DNA binding"/>
    <property type="evidence" value="ECO:0007669"/>
    <property type="project" value="UniProtKB-KW"/>
</dbReference>
<feature type="domain" description="Tyr recombinase" evidence="4">
    <location>
        <begin position="195"/>
        <end position="391"/>
    </location>
</feature>
<organism evidence="5 6">
    <name type="scientific">Bifidobacterium thermophilum</name>
    <dbReference type="NCBI Taxonomy" id="33905"/>
    <lineage>
        <taxon>Bacteria</taxon>
        <taxon>Bacillati</taxon>
        <taxon>Actinomycetota</taxon>
        <taxon>Actinomycetes</taxon>
        <taxon>Bifidobacteriales</taxon>
        <taxon>Bifidobacteriaceae</taxon>
        <taxon>Bifidobacterium</taxon>
    </lineage>
</organism>
<dbReference type="AlphaFoldDB" id="A0A2N3QKM5"/>
<evidence type="ECO:0000259" key="4">
    <source>
        <dbReference type="PROSITE" id="PS51898"/>
    </source>
</evidence>
<evidence type="ECO:0000313" key="6">
    <source>
        <dbReference type="Proteomes" id="UP000233727"/>
    </source>
</evidence>
<evidence type="ECO:0000256" key="3">
    <source>
        <dbReference type="ARBA" id="ARBA00023172"/>
    </source>
</evidence>
<dbReference type="RefSeq" id="WP_101455058.1">
    <property type="nucleotide sequence ID" value="NZ_PCGY01000012.1"/>
</dbReference>
<sequence>MAEDAGRADRRRRFGTVIARRRGDGSVSAYLARYSSPVDGRRVQRSFGVRADADAWLHDEEMLVELSRRGVQEWVHPTVRERRRKAVEMTFGELADLYVQSHRRRDGNALRGGSLRNLRTDVRHLKDVFGGCRLTDITPERVSEWYFGEHDGQWVFQRCCQRLKAIMELACSDRLGAGMPLLEHNPFILPVPPDPEPRSWSVPPLTGGQVAALYEAMPEYDRLSVLLAVLVGGMRIGEACALTVDDFDFDACTMEVNHSVCRGDEDAGPLRLGPVKSRHSKRVCVLPSVLVPLVREHIETRRDQDSPYVFQGAHTPILAPTTLGKHFRKAREEAGCPDATFRTLRVTHTTLLMQAGGTLREAMDSIGDSTQQVVLRHYTRTIPEHQRAVVGRMTVAMAGQSEQLQRILRIPADSEVGGSAGTVVPGMPDITALMRVLSLLQERVSAGALPVS</sequence>
<dbReference type="PANTHER" id="PTHR30349:SF64">
    <property type="entry name" value="PROPHAGE INTEGRASE INTD-RELATED"/>
    <property type="match status" value="1"/>
</dbReference>
<keyword evidence="2" id="KW-0238">DNA-binding</keyword>
<dbReference type="Gene3D" id="1.10.150.130">
    <property type="match status" value="1"/>
</dbReference>
<dbReference type="Proteomes" id="UP000233727">
    <property type="component" value="Unassembled WGS sequence"/>
</dbReference>
<evidence type="ECO:0000256" key="2">
    <source>
        <dbReference type="ARBA" id="ARBA00023125"/>
    </source>
</evidence>
<proteinExistence type="inferred from homology"/>
<reference evidence="5 6" key="1">
    <citation type="submission" date="2017-10" db="EMBL/GenBank/DDBJ databases">
        <title>Bifidobacterium genomics.</title>
        <authorList>
            <person name="Lugli G.A."/>
            <person name="Milani C."/>
            <person name="Mancabelli L."/>
        </authorList>
    </citation>
    <scope>NUCLEOTIDE SEQUENCE [LARGE SCALE GENOMIC DNA]</scope>
    <source>
        <strain evidence="5 6">1542B</strain>
    </source>
</reference>
<evidence type="ECO:0000313" key="5">
    <source>
        <dbReference type="EMBL" id="PKU92192.1"/>
    </source>
</evidence>
<dbReference type="InterPro" id="IPR011010">
    <property type="entry name" value="DNA_brk_join_enz"/>
</dbReference>
<protein>
    <submittedName>
        <fullName evidence="5">Integrase</fullName>
    </submittedName>
</protein>
<name>A0A2N3QKM5_9BIFI</name>
<dbReference type="PANTHER" id="PTHR30349">
    <property type="entry name" value="PHAGE INTEGRASE-RELATED"/>
    <property type="match status" value="1"/>
</dbReference>
<dbReference type="SUPFAM" id="SSF56349">
    <property type="entry name" value="DNA breaking-rejoining enzymes"/>
    <property type="match status" value="1"/>
</dbReference>
<dbReference type="CDD" id="cd01189">
    <property type="entry name" value="INT_ICEBs1_C_like"/>
    <property type="match status" value="1"/>
</dbReference>
<dbReference type="InterPro" id="IPR010998">
    <property type="entry name" value="Integrase_recombinase_N"/>
</dbReference>
<keyword evidence="3" id="KW-0233">DNA recombination</keyword>
<comment type="caution">
    <text evidence="5">The sequence shown here is derived from an EMBL/GenBank/DDBJ whole genome shotgun (WGS) entry which is preliminary data.</text>
</comment>
<dbReference type="InterPro" id="IPR013762">
    <property type="entry name" value="Integrase-like_cat_sf"/>
</dbReference>